<dbReference type="EMBL" id="AWUE01015076">
    <property type="protein sequence ID" value="OMO99725.1"/>
    <property type="molecule type" value="Genomic_DNA"/>
</dbReference>
<accession>A0A1R3JY37</accession>
<keyword evidence="2" id="KW-1185">Reference proteome</keyword>
<dbReference type="Proteomes" id="UP000187203">
    <property type="component" value="Unassembled WGS sequence"/>
</dbReference>
<evidence type="ECO:0000313" key="1">
    <source>
        <dbReference type="EMBL" id="OMO99725.1"/>
    </source>
</evidence>
<protein>
    <submittedName>
        <fullName evidence="1">Uncharacterized protein</fullName>
    </submittedName>
</protein>
<sequence>MAFRLGLTRNLESFKSCFEMKSSTLEWLAKLLEPLLECRNPVGTPLNL</sequence>
<reference evidence="2" key="1">
    <citation type="submission" date="2013-09" db="EMBL/GenBank/DDBJ databases">
        <title>Corchorus olitorius genome sequencing.</title>
        <authorList>
            <person name="Alam M."/>
            <person name="Haque M.S."/>
            <person name="Islam M.S."/>
            <person name="Emdad E.M."/>
            <person name="Islam M.M."/>
            <person name="Ahmed B."/>
            <person name="Halim A."/>
            <person name="Hossen Q.M.M."/>
            <person name="Hossain M.Z."/>
            <person name="Ahmed R."/>
            <person name="Khan M.M."/>
            <person name="Islam R."/>
            <person name="Rashid M.M."/>
            <person name="Khan S.A."/>
            <person name="Rahman M.S."/>
            <person name="Alam M."/>
            <person name="Yahiya A.S."/>
            <person name="Khan M.S."/>
            <person name="Azam M.S."/>
            <person name="Haque T."/>
            <person name="Lashkar M.Z.H."/>
            <person name="Akhand A.I."/>
            <person name="Morshed G."/>
            <person name="Roy S."/>
            <person name="Uddin K.S."/>
            <person name="Rabeya T."/>
            <person name="Hossain A.S."/>
            <person name="Chowdhury A."/>
            <person name="Snigdha A.R."/>
            <person name="Mortoza M.S."/>
            <person name="Matin S.A."/>
            <person name="Hoque S.M.E."/>
            <person name="Islam M.K."/>
            <person name="Roy D.K."/>
            <person name="Haider R."/>
            <person name="Moosa M.M."/>
            <person name="Elias S.M."/>
            <person name="Hasan A.M."/>
            <person name="Jahan S."/>
            <person name="Shafiuddin M."/>
            <person name="Mahmood N."/>
            <person name="Shommy N.S."/>
        </authorList>
    </citation>
    <scope>NUCLEOTIDE SEQUENCE [LARGE SCALE GENOMIC DNA]</scope>
    <source>
        <strain evidence="2">cv. O-4</strain>
    </source>
</reference>
<comment type="caution">
    <text evidence="1">The sequence shown here is derived from an EMBL/GenBank/DDBJ whole genome shotgun (WGS) entry which is preliminary data.</text>
</comment>
<dbReference type="STRING" id="93759.A0A1R3JY37"/>
<evidence type="ECO:0000313" key="2">
    <source>
        <dbReference type="Proteomes" id="UP000187203"/>
    </source>
</evidence>
<name>A0A1R3JY37_9ROSI</name>
<gene>
    <name evidence="1" type="ORF">COLO4_13122</name>
</gene>
<dbReference type="AlphaFoldDB" id="A0A1R3JY37"/>
<proteinExistence type="predicted"/>
<organism evidence="1 2">
    <name type="scientific">Corchorus olitorius</name>
    <dbReference type="NCBI Taxonomy" id="93759"/>
    <lineage>
        <taxon>Eukaryota</taxon>
        <taxon>Viridiplantae</taxon>
        <taxon>Streptophyta</taxon>
        <taxon>Embryophyta</taxon>
        <taxon>Tracheophyta</taxon>
        <taxon>Spermatophyta</taxon>
        <taxon>Magnoliopsida</taxon>
        <taxon>eudicotyledons</taxon>
        <taxon>Gunneridae</taxon>
        <taxon>Pentapetalae</taxon>
        <taxon>rosids</taxon>
        <taxon>malvids</taxon>
        <taxon>Malvales</taxon>
        <taxon>Malvaceae</taxon>
        <taxon>Grewioideae</taxon>
        <taxon>Apeibeae</taxon>
        <taxon>Corchorus</taxon>
    </lineage>
</organism>